<feature type="transmembrane region" description="Helical" evidence="1">
    <location>
        <begin position="16"/>
        <end position="36"/>
    </location>
</feature>
<name>A0A8D8XDH4_9HEMI</name>
<keyword evidence="1" id="KW-0472">Membrane</keyword>
<evidence type="ECO:0000313" key="2">
    <source>
        <dbReference type="EMBL" id="CAG6690605.1"/>
    </source>
</evidence>
<evidence type="ECO:0000256" key="1">
    <source>
        <dbReference type="SAM" id="Phobius"/>
    </source>
</evidence>
<keyword evidence="1" id="KW-1133">Transmembrane helix</keyword>
<dbReference type="AlphaFoldDB" id="A0A8D8XDH4"/>
<accession>A0A8D8XDH4</accession>
<sequence length="104" mass="11918">MCCIFPSFSSSYSMHFLLVPLLLPSTSTLFYFLSFYHSLLLPFRYPSSLFNFFFSFPSTSLSSSLYLSQIPIFCVCGYPFCFICFPDLVTESCPPPRNKNVPLN</sequence>
<organism evidence="2">
    <name type="scientific">Cacopsylla melanoneura</name>
    <dbReference type="NCBI Taxonomy" id="428564"/>
    <lineage>
        <taxon>Eukaryota</taxon>
        <taxon>Metazoa</taxon>
        <taxon>Ecdysozoa</taxon>
        <taxon>Arthropoda</taxon>
        <taxon>Hexapoda</taxon>
        <taxon>Insecta</taxon>
        <taxon>Pterygota</taxon>
        <taxon>Neoptera</taxon>
        <taxon>Paraneoptera</taxon>
        <taxon>Hemiptera</taxon>
        <taxon>Sternorrhyncha</taxon>
        <taxon>Psylloidea</taxon>
        <taxon>Psyllidae</taxon>
        <taxon>Psyllinae</taxon>
        <taxon>Cacopsylla</taxon>
    </lineage>
</organism>
<protein>
    <submittedName>
        <fullName evidence="2">Uncharacterized protein</fullName>
    </submittedName>
</protein>
<reference evidence="2" key="1">
    <citation type="submission" date="2021-05" db="EMBL/GenBank/DDBJ databases">
        <authorList>
            <person name="Alioto T."/>
            <person name="Alioto T."/>
            <person name="Gomez Garrido J."/>
        </authorList>
    </citation>
    <scope>NUCLEOTIDE SEQUENCE</scope>
</reference>
<dbReference type="EMBL" id="HBUF01298264">
    <property type="protein sequence ID" value="CAG6690605.1"/>
    <property type="molecule type" value="Transcribed_RNA"/>
</dbReference>
<proteinExistence type="predicted"/>
<keyword evidence="1" id="KW-0812">Transmembrane</keyword>